<evidence type="ECO:0000313" key="1">
    <source>
        <dbReference type="EMBL" id="KAJ8667993.1"/>
    </source>
</evidence>
<protein>
    <submittedName>
        <fullName evidence="1">Uncharacterized protein</fullName>
    </submittedName>
</protein>
<dbReference type="Proteomes" id="UP001239111">
    <property type="component" value="Chromosome 4"/>
</dbReference>
<organism evidence="1 2">
    <name type="scientific">Eretmocerus hayati</name>
    <dbReference type="NCBI Taxonomy" id="131215"/>
    <lineage>
        <taxon>Eukaryota</taxon>
        <taxon>Metazoa</taxon>
        <taxon>Ecdysozoa</taxon>
        <taxon>Arthropoda</taxon>
        <taxon>Hexapoda</taxon>
        <taxon>Insecta</taxon>
        <taxon>Pterygota</taxon>
        <taxon>Neoptera</taxon>
        <taxon>Endopterygota</taxon>
        <taxon>Hymenoptera</taxon>
        <taxon>Apocrita</taxon>
        <taxon>Proctotrupomorpha</taxon>
        <taxon>Chalcidoidea</taxon>
        <taxon>Aphelinidae</taxon>
        <taxon>Aphelininae</taxon>
        <taxon>Eretmocerus</taxon>
    </lineage>
</organism>
<gene>
    <name evidence="1" type="ORF">QAD02_009656</name>
</gene>
<reference evidence="1" key="1">
    <citation type="submission" date="2023-04" db="EMBL/GenBank/DDBJ databases">
        <title>A chromosome-level genome assembly of the parasitoid wasp Eretmocerus hayati.</title>
        <authorList>
            <person name="Zhong Y."/>
            <person name="Liu S."/>
            <person name="Liu Y."/>
        </authorList>
    </citation>
    <scope>NUCLEOTIDE SEQUENCE</scope>
    <source>
        <strain evidence="1">ZJU_SS_LIU_2023</strain>
    </source>
</reference>
<evidence type="ECO:0000313" key="2">
    <source>
        <dbReference type="Proteomes" id="UP001239111"/>
    </source>
</evidence>
<dbReference type="EMBL" id="CM056744">
    <property type="protein sequence ID" value="KAJ8667993.1"/>
    <property type="molecule type" value="Genomic_DNA"/>
</dbReference>
<keyword evidence="2" id="KW-1185">Reference proteome</keyword>
<name>A0ACC2NAN5_9HYME</name>
<comment type="caution">
    <text evidence="1">The sequence shown here is derived from an EMBL/GenBank/DDBJ whole genome shotgun (WGS) entry which is preliminary data.</text>
</comment>
<accession>A0ACC2NAN5</accession>
<sequence>MQMIVLLIVWGFCINTLSANTTPIPREKTIPLPGFEELKNYLSGCKQGQPSNTGISRFLSDEIPTTQESVDIPAETPFLCEPGPSRASDPTGYQEPMFAKTTHDKCYQKRPRSRKNQQKFTCDLCSKSFDRKDHRDRHLTTHSDEQTVTCKVCGNGFKTDQNLKDHMLRKHSEERAHLCDYCGKCFAIRREFNNHMRFHSDNPLSCEFCHKNFARKYELRLHVRAHTGEQPYSCELCGKRFSGNKGLKKHMFTHTNEKLHECDLCNRCFKHRSTLTFHVKTQHVGSSTSLRSSTGVETPEERKVIQDSRDLTGIEGKSQ</sequence>
<proteinExistence type="predicted"/>